<proteinExistence type="predicted"/>
<organism evidence="3">
    <name type="scientific">marine sediment metagenome</name>
    <dbReference type="NCBI Taxonomy" id="412755"/>
    <lineage>
        <taxon>unclassified sequences</taxon>
        <taxon>metagenomes</taxon>
        <taxon>ecological metagenomes</taxon>
    </lineage>
</organism>
<dbReference type="PROSITE" id="PS51257">
    <property type="entry name" value="PROKAR_LIPOPROTEIN"/>
    <property type="match status" value="1"/>
</dbReference>
<dbReference type="PANTHER" id="PTHR30483">
    <property type="entry name" value="LEUCINE-SPECIFIC-BINDING PROTEIN"/>
    <property type="match status" value="1"/>
</dbReference>
<dbReference type="SUPFAM" id="SSF53822">
    <property type="entry name" value="Periplasmic binding protein-like I"/>
    <property type="match status" value="1"/>
</dbReference>
<feature type="domain" description="Leucine-binding protein" evidence="2">
    <location>
        <begin position="35"/>
        <end position="205"/>
    </location>
</feature>
<comment type="caution">
    <text evidence="3">The sequence shown here is derived from an EMBL/GenBank/DDBJ whole genome shotgun (WGS) entry which is preliminary data.</text>
</comment>
<dbReference type="EMBL" id="BARW01021699">
    <property type="protein sequence ID" value="GAI90940.1"/>
    <property type="molecule type" value="Genomic_DNA"/>
</dbReference>
<reference evidence="3" key="1">
    <citation type="journal article" date="2014" name="Front. Microbiol.">
        <title>High frequency of phylogenetically diverse reductive dehalogenase-homologous genes in deep subseafloor sedimentary metagenomes.</title>
        <authorList>
            <person name="Kawai M."/>
            <person name="Futagami T."/>
            <person name="Toyoda A."/>
            <person name="Takaki Y."/>
            <person name="Nishi S."/>
            <person name="Hori S."/>
            <person name="Arai W."/>
            <person name="Tsubouchi T."/>
            <person name="Morono Y."/>
            <person name="Uchiyama I."/>
            <person name="Ito T."/>
            <person name="Fujiyama A."/>
            <person name="Inagaki F."/>
            <person name="Takami H."/>
        </authorList>
    </citation>
    <scope>NUCLEOTIDE SEQUENCE</scope>
    <source>
        <strain evidence="3">Expedition CK06-06</strain>
    </source>
</reference>
<dbReference type="Gene3D" id="3.40.50.2300">
    <property type="match status" value="2"/>
</dbReference>
<dbReference type="InterPro" id="IPR051010">
    <property type="entry name" value="BCAA_transport"/>
</dbReference>
<evidence type="ECO:0000313" key="3">
    <source>
        <dbReference type="EMBL" id="GAI90940.1"/>
    </source>
</evidence>
<dbReference type="PANTHER" id="PTHR30483:SF6">
    <property type="entry name" value="PERIPLASMIC BINDING PROTEIN OF ABC TRANSPORTER FOR NATURAL AMINO ACIDS"/>
    <property type="match status" value="1"/>
</dbReference>
<accession>X1TTQ7</accession>
<dbReference type="Pfam" id="PF13458">
    <property type="entry name" value="Peripla_BP_6"/>
    <property type="match status" value="1"/>
</dbReference>
<gene>
    <name evidence="3" type="ORF">S12H4_36402</name>
</gene>
<sequence>MNWRKPFRVAGAVCLALIMVAMLLLSGACGPKEPTLKIGITTPTTGIAAEKGSIMGHANLDAIEYVNTELGGAGGYKIEVVWLDNAYDAGKVVTAVTKFMNDGCLMFGTASSAMMTAAMVTANRNEFPGLAAFTAPILYRPPQHVYGQMPDYGDDWIVFAKYYLENIWQGAGKPKMALHLLSNSTGYGAYDGAKAMADELGIELILPP</sequence>
<dbReference type="InterPro" id="IPR028081">
    <property type="entry name" value="Leu-bd"/>
</dbReference>
<feature type="non-terminal residue" evidence="3">
    <location>
        <position position="208"/>
    </location>
</feature>
<keyword evidence="1" id="KW-0732">Signal</keyword>
<dbReference type="AlphaFoldDB" id="X1TTQ7"/>
<protein>
    <recommendedName>
        <fullName evidence="2">Leucine-binding protein domain-containing protein</fullName>
    </recommendedName>
</protein>
<name>X1TTQ7_9ZZZZ</name>
<dbReference type="InterPro" id="IPR028082">
    <property type="entry name" value="Peripla_BP_I"/>
</dbReference>
<evidence type="ECO:0000259" key="2">
    <source>
        <dbReference type="Pfam" id="PF13458"/>
    </source>
</evidence>
<evidence type="ECO:0000256" key="1">
    <source>
        <dbReference type="ARBA" id="ARBA00022729"/>
    </source>
</evidence>